<keyword evidence="1" id="KW-0812">Transmembrane</keyword>
<feature type="transmembrane region" description="Helical" evidence="1">
    <location>
        <begin position="87"/>
        <end position="110"/>
    </location>
</feature>
<keyword evidence="3" id="KW-1185">Reference proteome</keyword>
<evidence type="ECO:0008006" key="4">
    <source>
        <dbReference type="Google" id="ProtNLM"/>
    </source>
</evidence>
<sequence length="158" mass="17314">MRRQQLTARLMTLAQFGHAHWFFGNVYEAVVRIPDRLAAEAGCGHARSPLAPGSPLRYYVPVLPATFPVALAALWSGWDDCPEGRRWLVVAASCSVSGAAVTAVLVHLNLRLFFTAEQVPAAEREELLRTWYRLNAVRLVAAAGAWIAARQAAAHIAR</sequence>
<evidence type="ECO:0000313" key="3">
    <source>
        <dbReference type="Proteomes" id="UP000198983"/>
    </source>
</evidence>
<dbReference type="AlphaFoldDB" id="A0A1H1NPR4"/>
<dbReference type="InterPro" id="IPR013901">
    <property type="entry name" value="Anthrone_oxy"/>
</dbReference>
<evidence type="ECO:0000313" key="2">
    <source>
        <dbReference type="EMBL" id="SDS00977.1"/>
    </source>
</evidence>
<reference evidence="2 3" key="1">
    <citation type="submission" date="2016-10" db="EMBL/GenBank/DDBJ databases">
        <authorList>
            <person name="de Groot N.N."/>
        </authorList>
    </citation>
    <scope>NUCLEOTIDE SEQUENCE [LARGE SCALE GENOMIC DNA]</scope>
    <source>
        <strain evidence="2 3">DSM 22024</strain>
    </source>
</reference>
<dbReference type="RefSeq" id="WP_092651559.1">
    <property type="nucleotide sequence ID" value="NZ_LT629732.1"/>
</dbReference>
<dbReference type="Pfam" id="PF08592">
    <property type="entry name" value="Anthrone_oxy"/>
    <property type="match status" value="1"/>
</dbReference>
<gene>
    <name evidence="2" type="ORF">SAMN04489717_1317</name>
</gene>
<accession>A0A1H1NPR4</accession>
<organism evidence="2 3">
    <name type="scientific">Actinopolymorpha singaporensis</name>
    <dbReference type="NCBI Taxonomy" id="117157"/>
    <lineage>
        <taxon>Bacteria</taxon>
        <taxon>Bacillati</taxon>
        <taxon>Actinomycetota</taxon>
        <taxon>Actinomycetes</taxon>
        <taxon>Propionibacteriales</taxon>
        <taxon>Actinopolymorphaceae</taxon>
        <taxon>Actinopolymorpha</taxon>
    </lineage>
</organism>
<protein>
    <recommendedName>
        <fullName evidence="4">DUF1772 domain-containing protein</fullName>
    </recommendedName>
</protein>
<dbReference type="EMBL" id="LT629732">
    <property type="protein sequence ID" value="SDS00977.1"/>
    <property type="molecule type" value="Genomic_DNA"/>
</dbReference>
<name>A0A1H1NPR4_9ACTN</name>
<dbReference type="Proteomes" id="UP000198983">
    <property type="component" value="Chromosome I"/>
</dbReference>
<proteinExistence type="predicted"/>
<dbReference type="OrthoDB" id="4763906at2"/>
<keyword evidence="1" id="KW-0472">Membrane</keyword>
<evidence type="ECO:0000256" key="1">
    <source>
        <dbReference type="SAM" id="Phobius"/>
    </source>
</evidence>
<dbReference type="STRING" id="117157.SAMN04489717_1317"/>
<keyword evidence="1" id="KW-1133">Transmembrane helix</keyword>
<feature type="transmembrane region" description="Helical" evidence="1">
    <location>
        <begin position="58"/>
        <end position="75"/>
    </location>
</feature>